<evidence type="ECO:0000313" key="4">
    <source>
        <dbReference type="Proteomes" id="UP000464378"/>
    </source>
</evidence>
<dbReference type="AlphaFoldDB" id="A0A6C2YSF7"/>
<keyword evidence="4" id="KW-1185">Reference proteome</keyword>
<name>A0A6C2YSF7_9BACT</name>
<protein>
    <submittedName>
        <fullName evidence="3">Peptidase s53</fullName>
    </submittedName>
</protein>
<gene>
    <name evidence="3" type="ORF">GMBLW1_47970</name>
</gene>
<dbReference type="GO" id="GO:0004252">
    <property type="term" value="F:serine-type endopeptidase activity"/>
    <property type="evidence" value="ECO:0007669"/>
    <property type="project" value="InterPro"/>
</dbReference>
<organism evidence="3">
    <name type="scientific">Tuwongella immobilis</name>
    <dbReference type="NCBI Taxonomy" id="692036"/>
    <lineage>
        <taxon>Bacteria</taxon>
        <taxon>Pseudomonadati</taxon>
        <taxon>Planctomycetota</taxon>
        <taxon>Planctomycetia</taxon>
        <taxon>Gemmatales</taxon>
        <taxon>Gemmataceae</taxon>
        <taxon>Tuwongella</taxon>
    </lineage>
</organism>
<dbReference type="RefSeq" id="WP_162659484.1">
    <property type="nucleotide sequence ID" value="NZ_LR593887.1"/>
</dbReference>
<dbReference type="CDD" id="cd00306">
    <property type="entry name" value="Peptidases_S8_S53"/>
    <property type="match status" value="1"/>
</dbReference>
<dbReference type="KEGG" id="tim:GMBLW1_47970"/>
<feature type="coiled-coil region" evidence="1">
    <location>
        <begin position="514"/>
        <end position="544"/>
    </location>
</feature>
<reference evidence="3" key="1">
    <citation type="submission" date="2019-04" db="EMBL/GenBank/DDBJ databases">
        <authorList>
            <consortium name="Science for Life Laboratories"/>
        </authorList>
    </citation>
    <scope>NUCLEOTIDE SEQUENCE</scope>
    <source>
        <strain evidence="3">MBLW1</strain>
    </source>
</reference>
<keyword evidence="2" id="KW-0732">Signal</keyword>
<dbReference type="GO" id="GO:0006508">
    <property type="term" value="P:proteolysis"/>
    <property type="evidence" value="ECO:0007669"/>
    <property type="project" value="InterPro"/>
</dbReference>
<dbReference type="InterPro" id="IPR036852">
    <property type="entry name" value="Peptidase_S8/S53_dom_sf"/>
</dbReference>
<dbReference type="InParanoid" id="A0A6C2YSF7"/>
<accession>A0A6C2YSF7</accession>
<dbReference type="Proteomes" id="UP000464378">
    <property type="component" value="Chromosome"/>
</dbReference>
<proteinExistence type="predicted"/>
<sequence length="916" mass="100164">MRACSVRCLGRIAWVVVAILCGPVTVMAQVRTPAPPAEYDVTLRYSINADRQGRILQFARMQQGLEALKFVEIPTEDSDVADLDPTAERMLGTIPSGNALKLLELPAIRTVLVAPKGSTWNAKADTNVPVRILLEQVATPRLQLQLWTQAQNQLAKMGFSPNIGYETYAYRIIRGRLPAGQIPLLLKDLRTLPSGWLMPETPIDTLPLPLRDTLAIRLIEVAPEPMDAPPAVSFSLPPAIPPDQANLRKLEPELLAIYQDAMNNPQPVRVEIIFSATVDLQERNWRGTLLGVNPSYAIEGQVGPVVTIFLPNAALLSELAGIDEIVHIRRPRPATGTLIAPMVPKLPGDASKVDPLAITKLDKLHAKRATGQGVRIIVIDTDFTGWDAAVGKELPEGTRYLDLTAELNPELKPLPPIGPRSKVGHGTQCAMAIALAAPNSLLTLVRIEPTSVHQVLTVARSAVADPRTSEAIQLRTDELNQFRDYLARRRLTVEELSRKAADNFDDDDAGRKLRADAVAAAEQLQREETEYTERLARLDALKSELALLNDAHIICNPLVWDSGMPVDGLSPMSRYLDEAYSKVRAKFVSNSNRVQRAPIWVQAGGDSLGTTWSSIFSDANGNGVMEFAPEAAKLPQDRWSRELNFLGLRGPDGQTSLDLPANARVRITMQWREPVDPTFPDPNDQAYRRPLADLRMLLLQQRDPKGETVSSDDLSIAGVTLGQPTRLLKLNEATVYEQRLELPLPVAGRYALRVEGMIPPTIRPEGDRELSQQYRWELRPKITIEVLDGTTAAKGAIVFADFPSMIGGVGIPGDVLAPVTVGAITANHRPAIDTALGSGPGTLLLIKPDFFTYEVFPKITGLGRARGTSLASGFAAGTCASLLSAGAPQSWLLESMRHQPGTTFTIPDVWLQPRQR</sequence>
<dbReference type="SUPFAM" id="SSF52743">
    <property type="entry name" value="Subtilisin-like"/>
    <property type="match status" value="1"/>
</dbReference>
<dbReference type="Gene3D" id="3.40.50.200">
    <property type="entry name" value="Peptidase S8/S53 domain"/>
    <property type="match status" value="1"/>
</dbReference>
<keyword evidence="1" id="KW-0175">Coiled coil</keyword>
<feature type="signal peptide" evidence="2">
    <location>
        <begin position="1"/>
        <end position="28"/>
    </location>
</feature>
<evidence type="ECO:0000313" key="3">
    <source>
        <dbReference type="EMBL" id="VIP04396.1"/>
    </source>
</evidence>
<evidence type="ECO:0000256" key="2">
    <source>
        <dbReference type="SAM" id="SignalP"/>
    </source>
</evidence>
<dbReference type="EMBL" id="LR586016">
    <property type="protein sequence ID" value="VIP04396.1"/>
    <property type="molecule type" value="Genomic_DNA"/>
</dbReference>
<evidence type="ECO:0000256" key="1">
    <source>
        <dbReference type="SAM" id="Coils"/>
    </source>
</evidence>
<feature type="chain" id="PRO_5036172844" evidence="2">
    <location>
        <begin position="29"/>
        <end position="916"/>
    </location>
</feature>
<dbReference type="EMBL" id="LR593887">
    <property type="protein sequence ID" value="VTS06154.1"/>
    <property type="molecule type" value="Genomic_DNA"/>
</dbReference>